<dbReference type="RefSeq" id="WP_145904200.1">
    <property type="nucleotide sequence ID" value="NZ_BAAAMZ010000044.1"/>
</dbReference>
<sequence>MASRRDELNAYTFARKRTVGAFLQPEGGGSDEDAPRPVRALVPSLVVGALVMAGFGLWGMIKPGAPVGWDSGKNVIVGKDSTTRYVLLTDQDGTKRLHPVVNMASAKLVLPADSSVVFVADSVLDQYKWHGATIGIPFAPDKLPTSADAAKPKTWSVCDRPGADASHPNQSVFLAADADAAALASPTRVLTGGQNLYVQVKNDDGSAGPTYLVDPSDTSHQIGAPGDNVPALQRALFGNQAKPETVTAQWLGTLHPGTPITFPSVKGMDPNHQVRSSVPLSDQTERVVGRLFTTEQRDAYYVLGSDHLYKVSAFQAQLMQLNPATQVAYSNAGPAPTIAQLTPKDLNAVQPEEDDSAMQAPGDWPAAQSGAPLNSGDAASGQPVICSTFKGTYTTRPDGTVVPDQTVWAGPDFPAPVTTGANTAHVSAGHGLFYRAMDNGNQNGSGSNFLITETGLRYSVPANSEGTVAGQSLSPAPSPSQQPAQPQVNEAQARLGYQGDTPVNVPKAWSDLIPAGPALNTNAATQEQNS</sequence>
<feature type="compositionally biased region" description="Polar residues" evidence="1">
    <location>
        <begin position="519"/>
        <end position="530"/>
    </location>
</feature>
<reference evidence="2 3" key="1">
    <citation type="submission" date="2019-06" db="EMBL/GenBank/DDBJ databases">
        <title>Sequencing the genomes of 1000 actinobacteria strains.</title>
        <authorList>
            <person name="Klenk H.-P."/>
        </authorList>
    </citation>
    <scope>NUCLEOTIDE SEQUENCE [LARGE SCALE GENOMIC DNA]</scope>
    <source>
        <strain evidence="2 3">DSM 44826</strain>
    </source>
</reference>
<feature type="region of interest" description="Disordered" evidence="1">
    <location>
        <begin position="462"/>
        <end position="530"/>
    </location>
</feature>
<gene>
    <name evidence="2" type="ORF">FHX73_111454</name>
</gene>
<dbReference type="Pfam" id="PF05108">
    <property type="entry name" value="T7SS_ESX1_EccB"/>
    <property type="match status" value="1"/>
</dbReference>
<dbReference type="EMBL" id="VIWT01000001">
    <property type="protein sequence ID" value="TWF97663.1"/>
    <property type="molecule type" value="Genomic_DNA"/>
</dbReference>
<dbReference type="GO" id="GO:0005576">
    <property type="term" value="C:extracellular region"/>
    <property type="evidence" value="ECO:0007669"/>
    <property type="project" value="TreeGrafter"/>
</dbReference>
<dbReference type="AlphaFoldDB" id="A0A561UE69"/>
<dbReference type="PANTHER" id="PTHR40765:SF2">
    <property type="entry name" value="ESX-2 SECRETION SYSTEM ATPASE ECCB2"/>
    <property type="match status" value="1"/>
</dbReference>
<feature type="region of interest" description="Disordered" evidence="1">
    <location>
        <begin position="351"/>
        <end position="380"/>
    </location>
</feature>
<dbReference type="Gene3D" id="3.30.2390.20">
    <property type="entry name" value="Type VII secretion system EccB, repeat 1 domain"/>
    <property type="match status" value="1"/>
</dbReference>
<name>A0A561UE69_9ACTN</name>
<evidence type="ECO:0000256" key="1">
    <source>
        <dbReference type="SAM" id="MobiDB-lite"/>
    </source>
</evidence>
<dbReference type="PANTHER" id="PTHR40765">
    <property type="entry name" value="ESX-2 SECRETION SYSTEM ATPASE ECCB2"/>
    <property type="match status" value="1"/>
</dbReference>
<dbReference type="InterPro" id="IPR007795">
    <property type="entry name" value="T7SS_EccB"/>
</dbReference>
<organism evidence="2 3">
    <name type="scientific">Kitasatospora viridis</name>
    <dbReference type="NCBI Taxonomy" id="281105"/>
    <lineage>
        <taxon>Bacteria</taxon>
        <taxon>Bacillati</taxon>
        <taxon>Actinomycetota</taxon>
        <taxon>Actinomycetes</taxon>
        <taxon>Kitasatosporales</taxon>
        <taxon>Streptomycetaceae</taxon>
        <taxon>Kitasatospora</taxon>
    </lineage>
</organism>
<evidence type="ECO:0000313" key="2">
    <source>
        <dbReference type="EMBL" id="TWF97663.1"/>
    </source>
</evidence>
<feature type="compositionally biased region" description="Low complexity" evidence="1">
    <location>
        <begin position="471"/>
        <end position="487"/>
    </location>
</feature>
<evidence type="ECO:0000313" key="3">
    <source>
        <dbReference type="Proteomes" id="UP000317940"/>
    </source>
</evidence>
<protein>
    <submittedName>
        <fullName evidence="2">Type VII secretion protein EccB</fullName>
    </submittedName>
</protein>
<proteinExistence type="predicted"/>
<dbReference type="Proteomes" id="UP000317940">
    <property type="component" value="Unassembled WGS sequence"/>
</dbReference>
<dbReference type="InterPro" id="IPR044857">
    <property type="entry name" value="T7SS_EccB_R1"/>
</dbReference>
<dbReference type="OrthoDB" id="3847604at2"/>
<accession>A0A561UE69</accession>
<dbReference type="NCBIfam" id="TIGR03919">
    <property type="entry name" value="T7SS_EccB"/>
    <property type="match status" value="1"/>
</dbReference>
<keyword evidence="3" id="KW-1185">Reference proteome</keyword>
<comment type="caution">
    <text evidence="2">The sequence shown here is derived from an EMBL/GenBank/DDBJ whole genome shotgun (WGS) entry which is preliminary data.</text>
</comment>